<dbReference type="PANTHER" id="PTHR42928:SF5">
    <property type="entry name" value="BLR1237 PROTEIN"/>
    <property type="match status" value="1"/>
</dbReference>
<name>A0A3P4B6N5_9BURK</name>
<dbReference type="InterPro" id="IPR042100">
    <property type="entry name" value="Bug_dom1"/>
</dbReference>
<keyword evidence="3" id="KW-0675">Receptor</keyword>
<evidence type="ECO:0000256" key="1">
    <source>
        <dbReference type="ARBA" id="ARBA00006987"/>
    </source>
</evidence>
<dbReference type="AlphaFoldDB" id="A0A3P4B6N5"/>
<dbReference type="Proteomes" id="UP000277294">
    <property type="component" value="Unassembled WGS sequence"/>
</dbReference>
<keyword evidence="4" id="KW-1185">Reference proteome</keyword>
<proteinExistence type="inferred from homology"/>
<evidence type="ECO:0000256" key="2">
    <source>
        <dbReference type="SAM" id="SignalP"/>
    </source>
</evidence>
<dbReference type="InterPro" id="IPR005064">
    <property type="entry name" value="BUG"/>
</dbReference>
<protein>
    <submittedName>
        <fullName evidence="3">Tripartite tricarboxylate transporter family receptor</fullName>
    </submittedName>
</protein>
<reference evidence="3 4" key="1">
    <citation type="submission" date="2018-10" db="EMBL/GenBank/DDBJ databases">
        <authorList>
            <person name="Criscuolo A."/>
        </authorList>
    </citation>
    <scope>NUCLEOTIDE SEQUENCE [LARGE SCALE GENOMIC DNA]</scope>
    <source>
        <strain evidence="3">DnA1</strain>
    </source>
</reference>
<dbReference type="PIRSF" id="PIRSF017082">
    <property type="entry name" value="YflP"/>
    <property type="match status" value="1"/>
</dbReference>
<feature type="chain" id="PRO_5018052287" evidence="2">
    <location>
        <begin position="24"/>
        <end position="322"/>
    </location>
</feature>
<accession>A0A3P4B6N5</accession>
<keyword evidence="2" id="KW-0732">Signal</keyword>
<organism evidence="3 4">
    <name type="scientific">Pigmentiphaga humi</name>
    <dbReference type="NCBI Taxonomy" id="2478468"/>
    <lineage>
        <taxon>Bacteria</taxon>
        <taxon>Pseudomonadati</taxon>
        <taxon>Pseudomonadota</taxon>
        <taxon>Betaproteobacteria</taxon>
        <taxon>Burkholderiales</taxon>
        <taxon>Alcaligenaceae</taxon>
        <taxon>Pigmentiphaga</taxon>
    </lineage>
</organism>
<sequence>MSKHIVRRLLAAASLALPCAAMAAGYPDKMIKIVVPVPAGGAADTLARLAGEGVQKKWGQPVVVENRAGANGNIGGEAVYRAEPDGYTFLVSPPTAIAINQSFYKKLAYDPNRFVPVSIIAANPNVLLVHPKVPAKTLQELIAYAKANPGKLNFASGGTGSTPHLAGELLKMMAGIDMVHIPYKGGPPAYSDLMAGQVDVMFQGLATALPQIREGKLRVLAIGGEKRHPALPDVPTLNETMPGFISVSWTGMVAPPGTPADVVAKVSAAIREELMVNGAGKEIKGLDARDLIASSPAEAERFIKEEVARWGKVIHSTGISID</sequence>
<evidence type="ECO:0000313" key="3">
    <source>
        <dbReference type="EMBL" id="VCU71964.1"/>
    </source>
</evidence>
<dbReference type="SUPFAM" id="SSF53850">
    <property type="entry name" value="Periplasmic binding protein-like II"/>
    <property type="match status" value="1"/>
</dbReference>
<dbReference type="CDD" id="cd13578">
    <property type="entry name" value="PBP2_Bug27"/>
    <property type="match status" value="1"/>
</dbReference>
<dbReference type="Pfam" id="PF03401">
    <property type="entry name" value="TctC"/>
    <property type="match status" value="1"/>
</dbReference>
<comment type="similarity">
    <text evidence="1">Belongs to the UPF0065 (bug) family.</text>
</comment>
<evidence type="ECO:0000313" key="4">
    <source>
        <dbReference type="Proteomes" id="UP000277294"/>
    </source>
</evidence>
<dbReference type="EMBL" id="UWPJ01000033">
    <property type="protein sequence ID" value="VCU71964.1"/>
    <property type="molecule type" value="Genomic_DNA"/>
</dbReference>
<feature type="signal peptide" evidence="2">
    <location>
        <begin position="1"/>
        <end position="23"/>
    </location>
</feature>
<dbReference type="PANTHER" id="PTHR42928">
    <property type="entry name" value="TRICARBOXYLATE-BINDING PROTEIN"/>
    <property type="match status" value="1"/>
</dbReference>
<dbReference type="Gene3D" id="3.40.190.150">
    <property type="entry name" value="Bordetella uptake gene, domain 1"/>
    <property type="match status" value="1"/>
</dbReference>
<dbReference type="RefSeq" id="WP_160142378.1">
    <property type="nucleotide sequence ID" value="NZ_UWPJ01000033.1"/>
</dbReference>
<dbReference type="OrthoDB" id="8675525at2"/>
<dbReference type="Gene3D" id="3.40.190.10">
    <property type="entry name" value="Periplasmic binding protein-like II"/>
    <property type="match status" value="1"/>
</dbReference>
<gene>
    <name evidence="3" type="ORF">PIGHUM_04056</name>
</gene>